<dbReference type="EMBL" id="JBIRWE010000008">
    <property type="protein sequence ID" value="MFI1966272.1"/>
    <property type="molecule type" value="Genomic_DNA"/>
</dbReference>
<gene>
    <name evidence="2" type="ORF">ACH429_19555</name>
</gene>
<name>A0ABW7UXB2_9ACTN</name>
<keyword evidence="3" id="KW-1185">Reference proteome</keyword>
<accession>A0ABW7UXB2</accession>
<keyword evidence="1" id="KW-0812">Transmembrane</keyword>
<evidence type="ECO:0000313" key="3">
    <source>
        <dbReference type="Proteomes" id="UP001611548"/>
    </source>
</evidence>
<keyword evidence="1" id="KW-0472">Membrane</keyword>
<evidence type="ECO:0000256" key="1">
    <source>
        <dbReference type="SAM" id="Phobius"/>
    </source>
</evidence>
<feature type="transmembrane region" description="Helical" evidence="1">
    <location>
        <begin position="24"/>
        <end position="42"/>
    </location>
</feature>
<sequence length="43" mass="4402">MTAASAAATRTGGPQEDDSLAEHIAGWTLVVLLAVFFTQAGLL</sequence>
<keyword evidence="1" id="KW-1133">Transmembrane helix</keyword>
<organism evidence="2 3">
    <name type="scientific">Streptomyces pathocidini</name>
    <dbReference type="NCBI Taxonomy" id="1650571"/>
    <lineage>
        <taxon>Bacteria</taxon>
        <taxon>Bacillati</taxon>
        <taxon>Actinomycetota</taxon>
        <taxon>Actinomycetes</taxon>
        <taxon>Kitasatosporales</taxon>
        <taxon>Streptomycetaceae</taxon>
        <taxon>Streptomyces</taxon>
    </lineage>
</organism>
<dbReference type="NCBIfam" id="NF033485">
    <property type="entry name" value="small_SCO1431"/>
    <property type="match status" value="1"/>
</dbReference>
<proteinExistence type="predicted"/>
<comment type="caution">
    <text evidence="2">The sequence shown here is derived from an EMBL/GenBank/DDBJ whole genome shotgun (WGS) entry which is preliminary data.</text>
</comment>
<dbReference type="InterPro" id="IPR047816">
    <property type="entry name" value="SCO1431-like"/>
</dbReference>
<dbReference type="RefSeq" id="WP_107098451.1">
    <property type="nucleotide sequence ID" value="NZ_JBEZHZ010000092.1"/>
</dbReference>
<dbReference type="Proteomes" id="UP001611548">
    <property type="component" value="Unassembled WGS sequence"/>
</dbReference>
<protein>
    <submittedName>
        <fullName evidence="2">SCO1431 family membrane protein</fullName>
    </submittedName>
</protein>
<evidence type="ECO:0000313" key="2">
    <source>
        <dbReference type="EMBL" id="MFI1966272.1"/>
    </source>
</evidence>
<reference evidence="2 3" key="1">
    <citation type="submission" date="2024-10" db="EMBL/GenBank/DDBJ databases">
        <title>The Natural Products Discovery Center: Release of the First 8490 Sequenced Strains for Exploring Actinobacteria Biosynthetic Diversity.</title>
        <authorList>
            <person name="Kalkreuter E."/>
            <person name="Kautsar S.A."/>
            <person name="Yang D."/>
            <person name="Bader C.D."/>
            <person name="Teijaro C.N."/>
            <person name="Fluegel L."/>
            <person name="Davis C.M."/>
            <person name="Simpson J.R."/>
            <person name="Lauterbach L."/>
            <person name="Steele A.D."/>
            <person name="Gui C."/>
            <person name="Meng S."/>
            <person name="Li G."/>
            <person name="Viehrig K."/>
            <person name="Ye F."/>
            <person name="Su P."/>
            <person name="Kiefer A.F."/>
            <person name="Nichols A."/>
            <person name="Cepeda A.J."/>
            <person name="Yan W."/>
            <person name="Fan B."/>
            <person name="Jiang Y."/>
            <person name="Adhikari A."/>
            <person name="Zheng C.-J."/>
            <person name="Schuster L."/>
            <person name="Cowan T.M."/>
            <person name="Smanski M.J."/>
            <person name="Chevrette M.G."/>
            <person name="De Carvalho L.P.S."/>
            <person name="Shen B."/>
        </authorList>
    </citation>
    <scope>NUCLEOTIDE SEQUENCE [LARGE SCALE GENOMIC DNA]</scope>
    <source>
        <strain evidence="2 3">NPDC020327</strain>
    </source>
</reference>